<feature type="transmembrane region" description="Helical" evidence="1">
    <location>
        <begin position="213"/>
        <end position="234"/>
    </location>
</feature>
<name>R7GXZ7_9BACT</name>
<organism evidence="3">
    <name type="scientific">Leyella stercorea CAG:629</name>
    <dbReference type="NCBI Taxonomy" id="1263103"/>
    <lineage>
        <taxon>Bacteria</taxon>
        <taxon>Pseudomonadati</taxon>
        <taxon>Bacteroidota</taxon>
        <taxon>Bacteroidia</taxon>
        <taxon>Bacteroidales</taxon>
        <taxon>Prevotellaceae</taxon>
        <taxon>Leyella</taxon>
    </lineage>
</organism>
<comment type="caution">
    <text evidence="3">The sequence shown here is derived from an EMBL/GenBank/DDBJ whole genome shotgun (WGS) entry which is preliminary data.</text>
</comment>
<evidence type="ECO:0000259" key="2">
    <source>
        <dbReference type="Pfam" id="PF01757"/>
    </source>
</evidence>
<dbReference type="AlphaFoldDB" id="R7GXZ7"/>
<dbReference type="STRING" id="1263103.BN741_01183"/>
<feature type="transmembrane region" description="Helical" evidence="1">
    <location>
        <begin position="97"/>
        <end position="116"/>
    </location>
</feature>
<evidence type="ECO:0000313" key="3">
    <source>
        <dbReference type="EMBL" id="CDE31995.1"/>
    </source>
</evidence>
<dbReference type="GO" id="GO:0016747">
    <property type="term" value="F:acyltransferase activity, transferring groups other than amino-acyl groups"/>
    <property type="evidence" value="ECO:0007669"/>
    <property type="project" value="InterPro"/>
</dbReference>
<accession>R7GXZ7</accession>
<feature type="transmembrane region" description="Helical" evidence="1">
    <location>
        <begin position="28"/>
        <end position="50"/>
    </location>
</feature>
<keyword evidence="1" id="KW-1133">Transmembrane helix</keyword>
<dbReference type="EMBL" id="CBIT010000114">
    <property type="protein sequence ID" value="CDE31995.1"/>
    <property type="molecule type" value="Genomic_DNA"/>
</dbReference>
<proteinExistence type="predicted"/>
<feature type="transmembrane region" description="Helical" evidence="1">
    <location>
        <begin position="62"/>
        <end position="82"/>
    </location>
</feature>
<dbReference type="Proteomes" id="UP000018072">
    <property type="component" value="Unassembled WGS sequence"/>
</dbReference>
<sequence length="317" mass="37283">MLVVAGHAIQYGMGSGYDGFWNLPMFKFIYSFHMPLFMAVSGWLFWFSYSKRGGKSVLKDRAMTLLYPIFVYGIICSIPVFIRNPKDFSVHDAFFKVHLWFFWAVLIATCLACLMFKLNKLFHIKEWVFVFVLFFGMMLFDDNWLIAQHKFVVPYFLLGGICKYKLAYCGQKCWIVIPLYCLSMLFYKSDTYIYVSMYSITQGDAMSHLWTDIYRFVVGALGTVSFMLLVKYMWMFIEKWQLLHDALIWLGKNTLFIYFIQGLVFAVLARVTMPYMGVWQPCATFIFVMAASACFVMLVRRSLFVGRLFFGKDYRDR</sequence>
<dbReference type="InterPro" id="IPR002656">
    <property type="entry name" value="Acyl_transf_3_dom"/>
</dbReference>
<keyword evidence="3" id="KW-0012">Acyltransferase</keyword>
<keyword evidence="3" id="KW-0808">Transferase</keyword>
<dbReference type="Pfam" id="PF01757">
    <property type="entry name" value="Acyl_transf_3"/>
    <property type="match status" value="1"/>
</dbReference>
<reference evidence="3" key="1">
    <citation type="submission" date="2012-11" db="EMBL/GenBank/DDBJ databases">
        <title>Dependencies among metagenomic species, viruses, plasmids and units of genetic variation.</title>
        <authorList>
            <person name="Nielsen H.B."/>
            <person name="Almeida M."/>
            <person name="Juncker A.S."/>
            <person name="Rasmussen S."/>
            <person name="Li J."/>
            <person name="Sunagawa S."/>
            <person name="Plichta D."/>
            <person name="Gautier L."/>
            <person name="Le Chatelier E."/>
            <person name="Peletier E."/>
            <person name="Bonde I."/>
            <person name="Nielsen T."/>
            <person name="Manichanh C."/>
            <person name="Arumugam M."/>
            <person name="Batto J."/>
            <person name="Santos M.B.Q.D."/>
            <person name="Blom N."/>
            <person name="Borruel N."/>
            <person name="Burgdorf K.S."/>
            <person name="Boumezbeur F."/>
            <person name="Casellas F."/>
            <person name="Dore J."/>
            <person name="Guarner F."/>
            <person name="Hansen T."/>
            <person name="Hildebrand F."/>
            <person name="Kaas R.S."/>
            <person name="Kennedy S."/>
            <person name="Kristiansen K."/>
            <person name="Kultima J.R."/>
            <person name="Leonard P."/>
            <person name="Levenez F."/>
            <person name="Lund O."/>
            <person name="Moumen B."/>
            <person name="Le Paslier D."/>
            <person name="Pons N."/>
            <person name="Pedersen O."/>
            <person name="Prifti E."/>
            <person name="Qin J."/>
            <person name="Raes J."/>
            <person name="Tap J."/>
            <person name="Tims S."/>
            <person name="Ussery D.W."/>
            <person name="Yamada T."/>
            <person name="MetaHit consortium"/>
            <person name="Renault P."/>
            <person name="Sicheritz-Ponten T."/>
            <person name="Bork P."/>
            <person name="Wang J."/>
            <person name="Brunak S."/>
            <person name="Ehrlich S.D."/>
        </authorList>
    </citation>
    <scope>NUCLEOTIDE SEQUENCE [LARGE SCALE GENOMIC DNA]</scope>
</reference>
<feature type="transmembrane region" description="Helical" evidence="1">
    <location>
        <begin position="278"/>
        <end position="299"/>
    </location>
</feature>
<feature type="transmembrane region" description="Helical" evidence="1">
    <location>
        <begin position="255"/>
        <end position="272"/>
    </location>
</feature>
<feature type="domain" description="Acyltransferase 3" evidence="2">
    <location>
        <begin position="1"/>
        <end position="298"/>
    </location>
</feature>
<evidence type="ECO:0000256" key="1">
    <source>
        <dbReference type="SAM" id="Phobius"/>
    </source>
</evidence>
<keyword evidence="1" id="KW-0472">Membrane</keyword>
<gene>
    <name evidence="3" type="ORF">BN741_01183</name>
</gene>
<dbReference type="InterPro" id="IPR052734">
    <property type="entry name" value="Nod_factor_acetyltransferase"/>
</dbReference>
<dbReference type="PANTHER" id="PTHR37312:SF1">
    <property type="entry name" value="MEMBRANE-BOUND ACYLTRANSFERASE YKRP-RELATED"/>
    <property type="match status" value="1"/>
</dbReference>
<dbReference type="PANTHER" id="PTHR37312">
    <property type="entry name" value="MEMBRANE-BOUND ACYLTRANSFERASE YKRP-RELATED"/>
    <property type="match status" value="1"/>
</dbReference>
<feature type="transmembrane region" description="Helical" evidence="1">
    <location>
        <begin position="128"/>
        <end position="147"/>
    </location>
</feature>
<keyword evidence="1" id="KW-0812">Transmembrane</keyword>
<protein>
    <submittedName>
        <fullName evidence="3">Acyltransferase 3</fullName>
    </submittedName>
</protein>